<comment type="caution">
    <text evidence="1">The sequence shown here is derived from an EMBL/GenBank/DDBJ whole genome shotgun (WGS) entry which is preliminary data.</text>
</comment>
<evidence type="ECO:0000313" key="2">
    <source>
        <dbReference type="Proteomes" id="UP000789525"/>
    </source>
</evidence>
<gene>
    <name evidence="1" type="ORF">ACOLOM_LOCUS4464</name>
</gene>
<reference evidence="1" key="1">
    <citation type="submission" date="2021-06" db="EMBL/GenBank/DDBJ databases">
        <authorList>
            <person name="Kallberg Y."/>
            <person name="Tangrot J."/>
            <person name="Rosling A."/>
        </authorList>
    </citation>
    <scope>NUCLEOTIDE SEQUENCE</scope>
    <source>
        <strain evidence="1">CL356</strain>
    </source>
</reference>
<dbReference type="Proteomes" id="UP000789525">
    <property type="component" value="Unassembled WGS sequence"/>
</dbReference>
<proteinExistence type="predicted"/>
<accession>A0ACA9LPC0</accession>
<keyword evidence="2" id="KW-1185">Reference proteome</keyword>
<evidence type="ECO:0000313" key="1">
    <source>
        <dbReference type="EMBL" id="CAG8540668.1"/>
    </source>
</evidence>
<name>A0ACA9LPC0_9GLOM</name>
<organism evidence="1 2">
    <name type="scientific">Acaulospora colombiana</name>
    <dbReference type="NCBI Taxonomy" id="27376"/>
    <lineage>
        <taxon>Eukaryota</taxon>
        <taxon>Fungi</taxon>
        <taxon>Fungi incertae sedis</taxon>
        <taxon>Mucoromycota</taxon>
        <taxon>Glomeromycotina</taxon>
        <taxon>Glomeromycetes</taxon>
        <taxon>Diversisporales</taxon>
        <taxon>Acaulosporaceae</taxon>
        <taxon>Acaulospora</taxon>
    </lineage>
</organism>
<feature type="non-terminal residue" evidence="1">
    <location>
        <position position="64"/>
    </location>
</feature>
<dbReference type="EMBL" id="CAJVPT010007343">
    <property type="protein sequence ID" value="CAG8540668.1"/>
    <property type="molecule type" value="Genomic_DNA"/>
</dbReference>
<protein>
    <submittedName>
        <fullName evidence="1">17642_t:CDS:1</fullName>
    </submittedName>
</protein>
<sequence length="64" mass="7316">MDTIIIAVCSCDNSTISFRIERRFWKMTNRAQDHYGSHEAALFNGEEVGELVLEGALRLEQEIT</sequence>